<dbReference type="EMBL" id="CAJVQC010035694">
    <property type="protein sequence ID" value="CAG8759670.1"/>
    <property type="molecule type" value="Genomic_DNA"/>
</dbReference>
<keyword evidence="2" id="KW-1185">Reference proteome</keyword>
<comment type="caution">
    <text evidence="1">The sequence shown here is derived from an EMBL/GenBank/DDBJ whole genome shotgun (WGS) entry which is preliminary data.</text>
</comment>
<sequence>TSAKIRKLAAGDPSRAKQPDMIGKVPVNGKFAYEAMFGEVTGEGKNNTEKKNLIDLIRLGLFMKDSLDLILQKTDVNRVFAWQVIVYIMADIGSVELPRSFETCFMFLNGLDTLRSFELAYEQTVKEFLLEINKNEDDIMNDNFKTWRRPTLGTPAFKKIVKFK</sequence>
<organism evidence="1 2">
    <name type="scientific">Racocetra persica</name>
    <dbReference type="NCBI Taxonomy" id="160502"/>
    <lineage>
        <taxon>Eukaryota</taxon>
        <taxon>Fungi</taxon>
        <taxon>Fungi incertae sedis</taxon>
        <taxon>Mucoromycota</taxon>
        <taxon>Glomeromycotina</taxon>
        <taxon>Glomeromycetes</taxon>
        <taxon>Diversisporales</taxon>
        <taxon>Gigasporaceae</taxon>
        <taxon>Racocetra</taxon>
    </lineage>
</organism>
<evidence type="ECO:0000313" key="1">
    <source>
        <dbReference type="EMBL" id="CAG8759670.1"/>
    </source>
</evidence>
<dbReference type="Proteomes" id="UP000789920">
    <property type="component" value="Unassembled WGS sequence"/>
</dbReference>
<protein>
    <submittedName>
        <fullName evidence="1">13457_t:CDS:1</fullName>
    </submittedName>
</protein>
<accession>A0ACA9QP05</accession>
<feature type="non-terminal residue" evidence="1">
    <location>
        <position position="1"/>
    </location>
</feature>
<reference evidence="1" key="1">
    <citation type="submission" date="2021-06" db="EMBL/GenBank/DDBJ databases">
        <authorList>
            <person name="Kallberg Y."/>
            <person name="Tangrot J."/>
            <person name="Rosling A."/>
        </authorList>
    </citation>
    <scope>NUCLEOTIDE SEQUENCE</scope>
    <source>
        <strain evidence="1">MA461A</strain>
    </source>
</reference>
<proteinExistence type="predicted"/>
<name>A0ACA9QP05_9GLOM</name>
<gene>
    <name evidence="1" type="ORF">RPERSI_LOCUS15092</name>
</gene>
<evidence type="ECO:0000313" key="2">
    <source>
        <dbReference type="Proteomes" id="UP000789920"/>
    </source>
</evidence>